<sequence>MYDFKIGSLNVAGCKSPLKIAKVCDFLRGKHLTVAYLQETHSENAREIEWQKCWGGDVFFSHGSTRSSGVAIGISKQVCPTLVSAYQVIRLRMLKVKVDLDNIRLVFINVYAPTIGSEILRFFKCLEHTLSECDPDECVFLDGDFNCTLNDALDRNHAEPHLRSARELKVLIE</sequence>
<evidence type="ECO:0000313" key="11">
    <source>
        <dbReference type="Ensembl" id="ENSECRP00000007650.1"/>
    </source>
</evidence>
<dbReference type="CDD" id="cd09076">
    <property type="entry name" value="L1-EN"/>
    <property type="match status" value="1"/>
</dbReference>
<comment type="cofactor">
    <cofactor evidence="2">
        <name>Mg(2+)</name>
        <dbReference type="ChEBI" id="CHEBI:18420"/>
    </cofactor>
</comment>
<dbReference type="GO" id="GO:0008081">
    <property type="term" value="F:phosphoric diester hydrolase activity"/>
    <property type="evidence" value="ECO:0007669"/>
    <property type="project" value="TreeGrafter"/>
</dbReference>
<dbReference type="Ensembl" id="ENSECRT00000007772.1">
    <property type="protein sequence ID" value="ENSECRP00000007650.1"/>
    <property type="gene ID" value="ENSECRG00000005094.1"/>
</dbReference>
<proteinExistence type="inferred from homology"/>
<evidence type="ECO:0000256" key="9">
    <source>
        <dbReference type="ARBA" id="ARBA00023204"/>
    </source>
</evidence>
<keyword evidence="7" id="KW-0378">Hydrolase</keyword>
<dbReference type="InterPro" id="IPR036691">
    <property type="entry name" value="Endo/exonu/phosph_ase_sf"/>
</dbReference>
<comment type="catalytic activity">
    <reaction evidence="1">
        <text>Exonucleolytic cleavage in the 3'- to 5'-direction to yield nucleoside 5'-phosphates.</text>
        <dbReference type="EC" id="3.1.11.2"/>
    </reaction>
</comment>
<dbReference type="InterPro" id="IPR005135">
    <property type="entry name" value="Endo/exonuclease/phosphatase"/>
</dbReference>
<dbReference type="GeneTree" id="ENSGT00940000175553"/>
<evidence type="ECO:0000256" key="7">
    <source>
        <dbReference type="ARBA" id="ARBA00022801"/>
    </source>
</evidence>
<dbReference type="EC" id="3.1.11.2" evidence="4"/>
<evidence type="ECO:0000256" key="1">
    <source>
        <dbReference type="ARBA" id="ARBA00000493"/>
    </source>
</evidence>
<dbReference type="GO" id="GO:0006284">
    <property type="term" value="P:base-excision repair"/>
    <property type="evidence" value="ECO:0007669"/>
    <property type="project" value="TreeGrafter"/>
</dbReference>
<dbReference type="Proteomes" id="UP000694620">
    <property type="component" value="Chromosome 6"/>
</dbReference>
<dbReference type="InterPro" id="IPR004808">
    <property type="entry name" value="AP_endonuc_1"/>
</dbReference>
<name>A0A8C4X664_ERPCA</name>
<dbReference type="GO" id="GO:0008311">
    <property type="term" value="F:double-stranded DNA 3'-5' DNA exonuclease activity"/>
    <property type="evidence" value="ECO:0007669"/>
    <property type="project" value="UniProtKB-EC"/>
</dbReference>
<dbReference type="GO" id="GO:0003906">
    <property type="term" value="F:DNA-(apurinic or apyrimidinic site) endonuclease activity"/>
    <property type="evidence" value="ECO:0007669"/>
    <property type="project" value="TreeGrafter"/>
</dbReference>
<feature type="domain" description="Endonuclease/exonuclease/phosphatase" evidence="10">
    <location>
        <begin position="8"/>
        <end position="157"/>
    </location>
</feature>
<dbReference type="GO" id="GO:0046872">
    <property type="term" value="F:metal ion binding"/>
    <property type="evidence" value="ECO:0007669"/>
    <property type="project" value="UniProtKB-KW"/>
</dbReference>
<evidence type="ECO:0000256" key="6">
    <source>
        <dbReference type="ARBA" id="ARBA00022763"/>
    </source>
</evidence>
<evidence type="ECO:0000256" key="4">
    <source>
        <dbReference type="ARBA" id="ARBA00012115"/>
    </source>
</evidence>
<keyword evidence="5" id="KW-0479">Metal-binding</keyword>
<organism evidence="11 12">
    <name type="scientific">Erpetoichthys calabaricus</name>
    <name type="common">Rope fish</name>
    <name type="synonym">Calamoichthys calabaricus</name>
    <dbReference type="NCBI Taxonomy" id="27687"/>
    <lineage>
        <taxon>Eukaryota</taxon>
        <taxon>Metazoa</taxon>
        <taxon>Chordata</taxon>
        <taxon>Craniata</taxon>
        <taxon>Vertebrata</taxon>
        <taxon>Euteleostomi</taxon>
        <taxon>Actinopterygii</taxon>
        <taxon>Polypteriformes</taxon>
        <taxon>Polypteridae</taxon>
        <taxon>Erpetoichthys</taxon>
    </lineage>
</organism>
<dbReference type="SUPFAM" id="SSF56219">
    <property type="entry name" value="DNase I-like"/>
    <property type="match status" value="1"/>
</dbReference>
<keyword evidence="9" id="KW-0234">DNA repair</keyword>
<evidence type="ECO:0000256" key="5">
    <source>
        <dbReference type="ARBA" id="ARBA00022723"/>
    </source>
</evidence>
<dbReference type="Gene3D" id="3.60.10.10">
    <property type="entry name" value="Endonuclease/exonuclease/phosphatase"/>
    <property type="match status" value="1"/>
</dbReference>
<accession>A0A8C4X664</accession>
<dbReference type="AlphaFoldDB" id="A0A8C4X664"/>
<keyword evidence="6" id="KW-0227">DNA damage</keyword>
<reference evidence="11" key="3">
    <citation type="submission" date="2025-09" db="UniProtKB">
        <authorList>
            <consortium name="Ensembl"/>
        </authorList>
    </citation>
    <scope>IDENTIFICATION</scope>
</reference>
<comment type="similarity">
    <text evidence="3">Belongs to the DNA repair enzymes AP/ExoA family.</text>
</comment>
<evidence type="ECO:0000256" key="3">
    <source>
        <dbReference type="ARBA" id="ARBA00007092"/>
    </source>
</evidence>
<dbReference type="PANTHER" id="PTHR22748:SF26">
    <property type="entry name" value="ENDONUCLEASE_EXONUCLEASE_PHOSPHATASE DOMAIN-CONTAINING PROTEIN"/>
    <property type="match status" value="1"/>
</dbReference>
<dbReference type="GO" id="GO:0005634">
    <property type="term" value="C:nucleus"/>
    <property type="evidence" value="ECO:0007669"/>
    <property type="project" value="TreeGrafter"/>
</dbReference>
<evidence type="ECO:0000256" key="8">
    <source>
        <dbReference type="ARBA" id="ARBA00022842"/>
    </source>
</evidence>
<reference evidence="11" key="1">
    <citation type="submission" date="2021-06" db="EMBL/GenBank/DDBJ databases">
        <authorList>
            <consortium name="Wellcome Sanger Institute Data Sharing"/>
        </authorList>
    </citation>
    <scope>NUCLEOTIDE SEQUENCE [LARGE SCALE GENOMIC DNA]</scope>
</reference>
<dbReference type="PANTHER" id="PTHR22748">
    <property type="entry name" value="AP ENDONUCLEASE"/>
    <property type="match status" value="1"/>
</dbReference>
<dbReference type="Pfam" id="PF03372">
    <property type="entry name" value="Exo_endo_phos"/>
    <property type="match status" value="1"/>
</dbReference>
<reference evidence="11" key="2">
    <citation type="submission" date="2025-08" db="UniProtKB">
        <authorList>
            <consortium name="Ensembl"/>
        </authorList>
    </citation>
    <scope>IDENTIFICATION</scope>
</reference>
<protein>
    <recommendedName>
        <fullName evidence="4">exodeoxyribonuclease III</fullName>
        <ecNumber evidence="4">3.1.11.2</ecNumber>
    </recommendedName>
</protein>
<evidence type="ECO:0000259" key="10">
    <source>
        <dbReference type="Pfam" id="PF03372"/>
    </source>
</evidence>
<evidence type="ECO:0000256" key="2">
    <source>
        <dbReference type="ARBA" id="ARBA00001946"/>
    </source>
</evidence>
<keyword evidence="8" id="KW-0460">Magnesium</keyword>
<keyword evidence="12" id="KW-1185">Reference proteome</keyword>
<evidence type="ECO:0000313" key="12">
    <source>
        <dbReference type="Proteomes" id="UP000694620"/>
    </source>
</evidence>